<gene>
    <name evidence="1" type="ORF">QQ020_04750</name>
</gene>
<dbReference type="EMBL" id="JAUJEB010000001">
    <property type="protein sequence ID" value="MDN5211342.1"/>
    <property type="molecule type" value="Genomic_DNA"/>
</dbReference>
<dbReference type="Proteomes" id="UP001172083">
    <property type="component" value="Unassembled WGS sequence"/>
</dbReference>
<evidence type="ECO:0000313" key="2">
    <source>
        <dbReference type="Proteomes" id="UP001172083"/>
    </source>
</evidence>
<protein>
    <recommendedName>
        <fullName evidence="3">Lipoprotein</fullName>
    </recommendedName>
</protein>
<organism evidence="1 2">
    <name type="scientific">Agaribacillus aureus</name>
    <dbReference type="NCBI Taxonomy" id="3051825"/>
    <lineage>
        <taxon>Bacteria</taxon>
        <taxon>Pseudomonadati</taxon>
        <taxon>Bacteroidota</taxon>
        <taxon>Cytophagia</taxon>
        <taxon>Cytophagales</taxon>
        <taxon>Splendidivirgaceae</taxon>
        <taxon>Agaribacillus</taxon>
    </lineage>
</organism>
<dbReference type="InterPro" id="IPR046713">
    <property type="entry name" value="DUF6786"/>
</dbReference>
<reference evidence="1" key="1">
    <citation type="submission" date="2023-06" db="EMBL/GenBank/DDBJ databases">
        <title>Genomic of Agaribacillus aureum.</title>
        <authorList>
            <person name="Wang G."/>
        </authorList>
    </citation>
    <scope>NUCLEOTIDE SEQUENCE</scope>
    <source>
        <strain evidence="1">BMA12</strain>
    </source>
</reference>
<evidence type="ECO:0000313" key="1">
    <source>
        <dbReference type="EMBL" id="MDN5211342.1"/>
    </source>
</evidence>
<dbReference type="Pfam" id="PF20583">
    <property type="entry name" value="DUF6786"/>
    <property type="match status" value="1"/>
</dbReference>
<comment type="caution">
    <text evidence="1">The sequence shown here is derived from an EMBL/GenBank/DDBJ whole genome shotgun (WGS) entry which is preliminary data.</text>
</comment>
<dbReference type="RefSeq" id="WP_346756677.1">
    <property type="nucleotide sequence ID" value="NZ_JAUJEB010000001.1"/>
</dbReference>
<evidence type="ECO:0008006" key="3">
    <source>
        <dbReference type="Google" id="ProtNLM"/>
    </source>
</evidence>
<sequence length="418" mass="46532">MNHQTLSVLFLTMVMLTAIQSCSNPQKEDTSEQVKVYEKGTFGYDLDFLKKYYQDLILLEDGEAGIVVVPSLQGRVMTSTANGSGGQSFGWINYDYIAAGKLNHQFNPIGGEERFWVGPEGGQFSLYFDQNTTFDFDNWRVPKEIDTEPFSLVSSDGKKALFQKAMRLTNYSGTVFEFDVTRNINLLHKEEIEKLLGMPLSDAVKSVGFESENTLTNKGDNNWDKTSGMPSIWILSMLISSEQTWVIVPFRSGDDEALGKIVTDDYFGKVPSDRLVVKDSVLFFQADGLKRSKIGLSPQRSLPIAGSYDAKNGVLTIAQFTIPEDNTDYVNSAWEMQEKPFAGDVFNSYNDGPLADGNQLGPFYELESSSPAAALTPGESMTHFHRTYHFTGPKPHLDEIVSTLLNTNLAEVESQLAK</sequence>
<accession>A0ABT8L0S1</accession>
<name>A0ABT8L0S1_9BACT</name>
<keyword evidence="2" id="KW-1185">Reference proteome</keyword>
<proteinExistence type="predicted"/>